<keyword evidence="2" id="KW-1185">Reference proteome</keyword>
<reference evidence="1 2" key="1">
    <citation type="journal article" date="2022" name="Hortic Res">
        <title>A haplotype resolved chromosomal level avocado genome allows analysis of novel avocado genes.</title>
        <authorList>
            <person name="Nath O."/>
            <person name="Fletcher S.J."/>
            <person name="Hayward A."/>
            <person name="Shaw L.M."/>
            <person name="Masouleh A.K."/>
            <person name="Furtado A."/>
            <person name="Henry R.J."/>
            <person name="Mitter N."/>
        </authorList>
    </citation>
    <scope>NUCLEOTIDE SEQUENCE [LARGE SCALE GENOMIC DNA]</scope>
    <source>
        <strain evidence="2">cv. Hass</strain>
    </source>
</reference>
<dbReference type="Proteomes" id="UP001234297">
    <property type="component" value="Chromosome 7"/>
</dbReference>
<evidence type="ECO:0000313" key="2">
    <source>
        <dbReference type="Proteomes" id="UP001234297"/>
    </source>
</evidence>
<gene>
    <name evidence="1" type="ORF">MRB53_023127</name>
</gene>
<protein>
    <submittedName>
        <fullName evidence="1">Uncharacterized protein</fullName>
    </submittedName>
</protein>
<name>A0ACC2L9T4_PERAE</name>
<accession>A0ACC2L9T4</accession>
<proteinExistence type="predicted"/>
<comment type="caution">
    <text evidence="1">The sequence shown here is derived from an EMBL/GenBank/DDBJ whole genome shotgun (WGS) entry which is preliminary data.</text>
</comment>
<sequence length="92" mass="9516">MGGGVELGAGDEPPRGSSDLLQLGEARGSSAGARAGDRGSGQSSLKKKISRGADFTVLFQKRGSPEKAAGLLVAAVVVSNRRRQRLTVLCHR</sequence>
<dbReference type="EMBL" id="CM056815">
    <property type="protein sequence ID" value="KAJ8629804.1"/>
    <property type="molecule type" value="Genomic_DNA"/>
</dbReference>
<organism evidence="1 2">
    <name type="scientific">Persea americana</name>
    <name type="common">Avocado</name>
    <dbReference type="NCBI Taxonomy" id="3435"/>
    <lineage>
        <taxon>Eukaryota</taxon>
        <taxon>Viridiplantae</taxon>
        <taxon>Streptophyta</taxon>
        <taxon>Embryophyta</taxon>
        <taxon>Tracheophyta</taxon>
        <taxon>Spermatophyta</taxon>
        <taxon>Magnoliopsida</taxon>
        <taxon>Magnoliidae</taxon>
        <taxon>Laurales</taxon>
        <taxon>Lauraceae</taxon>
        <taxon>Persea</taxon>
    </lineage>
</organism>
<evidence type="ECO:0000313" key="1">
    <source>
        <dbReference type="EMBL" id="KAJ8629804.1"/>
    </source>
</evidence>